<dbReference type="PIRSF" id="PIRSF001439">
    <property type="entry name" value="CryM"/>
    <property type="match status" value="1"/>
</dbReference>
<dbReference type="EC" id="4.3.1.12" evidence="1"/>
<dbReference type="GO" id="GO:0005737">
    <property type="term" value="C:cytoplasm"/>
    <property type="evidence" value="ECO:0007669"/>
    <property type="project" value="TreeGrafter"/>
</dbReference>
<dbReference type="OrthoDB" id="9792005at2"/>
<dbReference type="STRING" id="580340.Tlie_1712"/>
<reference evidence="1 2" key="2">
    <citation type="journal article" date="2012" name="Stand. Genomic Sci.">
        <title>Genome sequence of the moderately thermophilic, amino-acid-degrading and sulfur-reducing bacterium Thermovirga lienii type strain (Cas60314(T)).</title>
        <authorList>
            <person name="Goker M."/>
            <person name="Saunders E."/>
            <person name="Lapidus A."/>
            <person name="Nolan M."/>
            <person name="Lucas S."/>
            <person name="Hammon N."/>
            <person name="Deshpande S."/>
            <person name="Cheng J.F."/>
            <person name="Han C."/>
            <person name="Tapia R."/>
            <person name="Goodwin L.A."/>
            <person name="Pitluck S."/>
            <person name="Liolios K."/>
            <person name="Mavromatis K."/>
            <person name="Pagani I."/>
            <person name="Ivanova N."/>
            <person name="Mikhailova N."/>
            <person name="Pati A."/>
            <person name="Chen A."/>
            <person name="Palaniappan K."/>
            <person name="Land M."/>
            <person name="Chang Y.J."/>
            <person name="Jeffries C.D."/>
            <person name="Brambilla E.M."/>
            <person name="Rohde M."/>
            <person name="Spring S."/>
            <person name="Detter J.C."/>
            <person name="Woyke T."/>
            <person name="Bristow J."/>
            <person name="Eisen J.A."/>
            <person name="Markowitz V."/>
            <person name="Hugenholtz P."/>
            <person name="Kyrpides N.C."/>
            <person name="Klenk H.P."/>
        </authorList>
    </citation>
    <scope>NUCLEOTIDE SEQUENCE [LARGE SCALE GENOMIC DNA]</scope>
    <source>
        <strain evidence="2">ATCC BAA-1197 / DSM 17291 / Cas60314</strain>
    </source>
</reference>
<accession>G7V8H3</accession>
<evidence type="ECO:0000313" key="1">
    <source>
        <dbReference type="EMBL" id="AER67434.1"/>
    </source>
</evidence>
<dbReference type="eggNOG" id="COG2423">
    <property type="taxonomic scope" value="Bacteria"/>
</dbReference>
<dbReference type="HOGENOM" id="CLU_042088_3_1_0"/>
<dbReference type="Pfam" id="PF02423">
    <property type="entry name" value="OCD_Mu_crystall"/>
    <property type="match status" value="1"/>
</dbReference>
<proteinExistence type="predicted"/>
<reference evidence="2" key="1">
    <citation type="submission" date="2011-10" db="EMBL/GenBank/DDBJ databases">
        <title>The complete genome of chromosome of Thermovirga lienii DSM 17291.</title>
        <authorList>
            <consortium name="US DOE Joint Genome Institute (JGI-PGF)"/>
            <person name="Lucas S."/>
            <person name="Copeland A."/>
            <person name="Lapidus A."/>
            <person name="Glavina del Rio T."/>
            <person name="Dalin E."/>
            <person name="Tice H."/>
            <person name="Bruce D."/>
            <person name="Goodwin L."/>
            <person name="Pitluck S."/>
            <person name="Peters L."/>
            <person name="Mikhailova N."/>
            <person name="Saunders E."/>
            <person name="Kyrpides N."/>
            <person name="Mavromatis K."/>
            <person name="Ivanova N."/>
            <person name="Last F.I."/>
            <person name="Brettin T."/>
            <person name="Detter J.C."/>
            <person name="Han C."/>
            <person name="Larimer F."/>
            <person name="Land M."/>
            <person name="Hauser L."/>
            <person name="Markowitz V."/>
            <person name="Cheng J.-F."/>
            <person name="Hugenholtz P."/>
            <person name="Woyke T."/>
            <person name="Wu D."/>
            <person name="Spring S."/>
            <person name="Schroeder M."/>
            <person name="Brambilla E.-M."/>
            <person name="Klenk H.-P."/>
            <person name="Eisen J.A."/>
        </authorList>
    </citation>
    <scope>NUCLEOTIDE SEQUENCE [LARGE SCALE GENOMIC DNA]</scope>
    <source>
        <strain evidence="2">ATCC BAA-1197 / DSM 17291 / Cas60314</strain>
    </source>
</reference>
<organism evidence="1 2">
    <name type="scientific">Thermovirga lienii (strain ATCC BAA-1197 / DSM 17291 / Cas60314)</name>
    <dbReference type="NCBI Taxonomy" id="580340"/>
    <lineage>
        <taxon>Bacteria</taxon>
        <taxon>Thermotogati</taxon>
        <taxon>Synergistota</taxon>
        <taxon>Synergistia</taxon>
        <taxon>Synergistales</taxon>
        <taxon>Thermovirgaceae</taxon>
        <taxon>Thermovirga</taxon>
    </lineage>
</organism>
<evidence type="ECO:0000313" key="2">
    <source>
        <dbReference type="Proteomes" id="UP000005868"/>
    </source>
</evidence>
<dbReference type="SUPFAM" id="SSF51735">
    <property type="entry name" value="NAD(P)-binding Rossmann-fold domains"/>
    <property type="match status" value="1"/>
</dbReference>
<dbReference type="KEGG" id="tli:Tlie_1712"/>
<dbReference type="InterPro" id="IPR003462">
    <property type="entry name" value="ODC_Mu_crystall"/>
</dbReference>
<dbReference type="Proteomes" id="UP000005868">
    <property type="component" value="Chromosome"/>
</dbReference>
<dbReference type="InterPro" id="IPR023401">
    <property type="entry name" value="ODC_N"/>
</dbReference>
<gene>
    <name evidence="1" type="ordered locus">Tlie_1712</name>
</gene>
<dbReference type="GO" id="GO:0008473">
    <property type="term" value="F:ornithine cyclodeaminase activity"/>
    <property type="evidence" value="ECO:0007669"/>
    <property type="project" value="UniProtKB-EC"/>
</dbReference>
<dbReference type="PANTHER" id="PTHR13812">
    <property type="entry name" value="KETIMINE REDUCTASE MU-CRYSTALLIN"/>
    <property type="match status" value="1"/>
</dbReference>
<dbReference type="AlphaFoldDB" id="G7V8H3"/>
<dbReference type="PANTHER" id="PTHR13812:SF19">
    <property type="entry name" value="KETIMINE REDUCTASE MU-CRYSTALLIN"/>
    <property type="match status" value="1"/>
</dbReference>
<dbReference type="InterPro" id="IPR036291">
    <property type="entry name" value="NAD(P)-bd_dom_sf"/>
</dbReference>
<keyword evidence="2" id="KW-1185">Reference proteome</keyword>
<protein>
    <submittedName>
        <fullName evidence="1">Ornithine cyclodeaminase</fullName>
        <ecNumber evidence="1">4.3.1.12</ecNumber>
    </submittedName>
</protein>
<name>G7V8H3_THELD</name>
<sequence>MSKQVKFLYLNQDEVIQCGALDMSMVMEQIELFFSLHDKGETISPDKVTLRWGDADSEAIHGRINAMPGFVGGEINTAGIKWIASKPQNPMKYGLPRGSALTILNSPETGLPIAVMDGTVISAMRTGAVTGVAAKYLANKDAKKAAFIGAGTQNHTQLMAVKTAVPSLEEITICDISEDRVNNFIEFEKKRHPHMQIKGTTSAEEAVADADIVVTATTSLKPIIKSNWIKKGVFLANVGNYEFEFDAVKKANKIIVDNWEALVHRGIQTPAIMAKEGLLSEKDLHSELGAIVNGKKPGRESKEEITYFCAVGMGAEDVAVAKRVYDEAISKGLGVYLTLWNEPLWI</sequence>
<keyword evidence="1" id="KW-0456">Lyase</keyword>
<dbReference type="EMBL" id="CP003096">
    <property type="protein sequence ID" value="AER67434.1"/>
    <property type="molecule type" value="Genomic_DNA"/>
</dbReference>
<dbReference type="Gene3D" id="3.30.1780.10">
    <property type="entry name" value="ornithine cyclodeaminase, domain 1"/>
    <property type="match status" value="1"/>
</dbReference>
<dbReference type="Gene3D" id="3.40.50.720">
    <property type="entry name" value="NAD(P)-binding Rossmann-like Domain"/>
    <property type="match status" value="1"/>
</dbReference>